<evidence type="ECO:0000313" key="2">
    <source>
        <dbReference type="Proteomes" id="UP000030147"/>
    </source>
</evidence>
<proteinExistence type="predicted"/>
<dbReference type="eggNOG" id="COG2165">
    <property type="taxonomic scope" value="Bacteria"/>
</dbReference>
<comment type="caution">
    <text evidence="1">The sequence shown here is derived from an EMBL/GenBank/DDBJ whole genome shotgun (WGS) entry which is preliminary data.</text>
</comment>
<accession>A0A0A2TAZ0</accession>
<keyword evidence="2" id="KW-1185">Reference proteome</keyword>
<dbReference type="GO" id="GO:0030420">
    <property type="term" value="P:establishment of competence for transformation"/>
    <property type="evidence" value="ECO:0007669"/>
    <property type="project" value="InterPro"/>
</dbReference>
<dbReference type="Proteomes" id="UP000030147">
    <property type="component" value="Unassembled WGS sequence"/>
</dbReference>
<reference evidence="1 2" key="1">
    <citation type="journal article" date="2015" name="Stand. Genomic Sci.">
        <title>High quality draft genome sequence of the moderately halophilic bacterium Pontibacillus yanchengensis Y32(T) and comparison among Pontibacillus genomes.</title>
        <authorList>
            <person name="Huang J."/>
            <person name="Qiao Z.X."/>
            <person name="Tang J.W."/>
            <person name="Wang G."/>
        </authorList>
    </citation>
    <scope>NUCLEOTIDE SEQUENCE [LARGE SCALE GENOMIC DNA]</scope>
    <source>
        <strain evidence="1 2">Y32</strain>
    </source>
</reference>
<dbReference type="PIRSF" id="PIRSF021292">
    <property type="entry name" value="Competence_ComGD"/>
    <property type="match status" value="1"/>
</dbReference>
<organism evidence="1 2">
    <name type="scientific">Pontibacillus yanchengensis Y32</name>
    <dbReference type="NCBI Taxonomy" id="1385514"/>
    <lineage>
        <taxon>Bacteria</taxon>
        <taxon>Bacillati</taxon>
        <taxon>Bacillota</taxon>
        <taxon>Bacilli</taxon>
        <taxon>Bacillales</taxon>
        <taxon>Bacillaceae</taxon>
        <taxon>Pontibacillus</taxon>
    </lineage>
</organism>
<dbReference type="AlphaFoldDB" id="A0A0A2TAZ0"/>
<gene>
    <name evidence="1" type="ORF">N782_08565</name>
</gene>
<protein>
    <recommendedName>
        <fullName evidence="3">Competence protein ComG</fullName>
    </recommendedName>
</protein>
<evidence type="ECO:0008006" key="3">
    <source>
        <dbReference type="Google" id="ProtNLM"/>
    </source>
</evidence>
<dbReference type="EMBL" id="AVBF01000020">
    <property type="protein sequence ID" value="KGP72982.1"/>
    <property type="molecule type" value="Genomic_DNA"/>
</dbReference>
<dbReference type="InterPro" id="IPR016785">
    <property type="entry name" value="ComGD"/>
</dbReference>
<dbReference type="STRING" id="1385514.N782_08565"/>
<evidence type="ECO:0000313" key="1">
    <source>
        <dbReference type="EMBL" id="KGP72982.1"/>
    </source>
</evidence>
<dbReference type="NCBIfam" id="NF040982">
    <property type="entry name" value="ComGD"/>
    <property type="match status" value="1"/>
</dbReference>
<name>A0A0A2TAZ0_9BACI</name>
<sequence>MVLSVWTILLSIAIPLSTSLYRGYKEELFLNQLKTDVLYVQQETMTKGENFSLFLKKDHYEIYNHRLIREVQYPKGWSIETSISKRIHFDVNGRNRSPGTFYIRTPNKSYIMVFPLGKGRFYVTEQ</sequence>